<dbReference type="InterPro" id="IPR023195">
    <property type="entry name" value="Nict_dMeBzImd_PRibTrfase_N"/>
</dbReference>
<evidence type="ECO:0000256" key="2">
    <source>
        <dbReference type="ARBA" id="ARBA00005049"/>
    </source>
</evidence>
<comment type="pathway">
    <text evidence="2 11">Nucleoside biosynthesis; alpha-ribazole biosynthesis; alpha-ribazole from 5,6-dimethylbenzimidazole: step 1/2.</text>
</comment>
<dbReference type="InterPro" id="IPR017846">
    <property type="entry name" value="Nict_dMeBzImd_PRibTrfase_bact"/>
</dbReference>
<comment type="similarity">
    <text evidence="3 11">Belongs to the CobT family.</text>
</comment>
<dbReference type="RefSeq" id="WP_141608908.1">
    <property type="nucleotide sequence ID" value="NZ_VIGC02000005.1"/>
</dbReference>
<comment type="catalytic activity">
    <reaction evidence="10 11">
        <text>5,6-dimethylbenzimidazole + nicotinate beta-D-ribonucleotide = alpha-ribazole 5'-phosphate + nicotinate + H(+)</text>
        <dbReference type="Rhea" id="RHEA:11196"/>
        <dbReference type="ChEBI" id="CHEBI:15378"/>
        <dbReference type="ChEBI" id="CHEBI:15890"/>
        <dbReference type="ChEBI" id="CHEBI:32544"/>
        <dbReference type="ChEBI" id="CHEBI:57502"/>
        <dbReference type="ChEBI" id="CHEBI:57918"/>
        <dbReference type="EC" id="2.4.2.21"/>
    </reaction>
</comment>
<dbReference type="EC" id="2.4.2.21" evidence="4 11"/>
<dbReference type="PANTHER" id="PTHR43463:SF1">
    <property type="entry name" value="NICOTINATE-NUCLEOTIDE--DIMETHYLBENZIMIDAZOLE PHOSPHORIBOSYLTRANSFERASE"/>
    <property type="match status" value="1"/>
</dbReference>
<dbReference type="InParanoid" id="A0A540VLC3"/>
<evidence type="ECO:0000256" key="11">
    <source>
        <dbReference type="HAMAP-Rule" id="MF_00230"/>
    </source>
</evidence>
<comment type="function">
    <text evidence="1 11">Catalyzes the synthesis of alpha-ribazole-5'-phosphate from nicotinate mononucleotide (NAMN) and 5,6-dimethylbenzimidazole (DMB).</text>
</comment>
<dbReference type="NCBIfam" id="TIGR03160">
    <property type="entry name" value="cobT_DBIPRT"/>
    <property type="match status" value="1"/>
</dbReference>
<evidence type="ECO:0000256" key="1">
    <source>
        <dbReference type="ARBA" id="ARBA00002197"/>
    </source>
</evidence>
<dbReference type="UniPathway" id="UPA00061">
    <property type="reaction ID" value="UER00516"/>
</dbReference>
<dbReference type="Proteomes" id="UP000317371">
    <property type="component" value="Unassembled WGS sequence"/>
</dbReference>
<dbReference type="CDD" id="cd02439">
    <property type="entry name" value="DMB-PRT_CobT"/>
    <property type="match status" value="1"/>
</dbReference>
<dbReference type="EMBL" id="VIGC01000005">
    <property type="protein sequence ID" value="TQE96923.1"/>
    <property type="molecule type" value="Genomic_DNA"/>
</dbReference>
<evidence type="ECO:0000256" key="9">
    <source>
        <dbReference type="ARBA" id="ARBA00030686"/>
    </source>
</evidence>
<dbReference type="Gene3D" id="3.40.50.10210">
    <property type="match status" value="1"/>
</dbReference>
<evidence type="ECO:0000256" key="8">
    <source>
        <dbReference type="ARBA" id="ARBA00022679"/>
    </source>
</evidence>
<gene>
    <name evidence="11 12" type="primary">cobT</name>
    <name evidence="12" type="ORF">FKZ61_04595</name>
</gene>
<dbReference type="PANTHER" id="PTHR43463">
    <property type="entry name" value="NICOTINATE-NUCLEOTIDE--DIMETHYLBENZIMIDAZOLE PHOSPHORIBOSYLTRANSFERASE"/>
    <property type="match status" value="1"/>
</dbReference>
<dbReference type="InterPro" id="IPR036087">
    <property type="entry name" value="Nict_dMeBzImd_PRibTrfase_sf"/>
</dbReference>
<organism evidence="12 13">
    <name type="scientific">Litorilinea aerophila</name>
    <dbReference type="NCBI Taxonomy" id="1204385"/>
    <lineage>
        <taxon>Bacteria</taxon>
        <taxon>Bacillati</taxon>
        <taxon>Chloroflexota</taxon>
        <taxon>Caldilineae</taxon>
        <taxon>Caldilineales</taxon>
        <taxon>Caldilineaceae</taxon>
        <taxon>Litorilinea</taxon>
    </lineage>
</organism>
<comment type="caution">
    <text evidence="12">The sequence shown here is derived from an EMBL/GenBank/DDBJ whole genome shotgun (WGS) entry which is preliminary data.</text>
</comment>
<dbReference type="OrthoDB" id="9781491at2"/>
<dbReference type="AlphaFoldDB" id="A0A540VLC3"/>
<evidence type="ECO:0000256" key="5">
    <source>
        <dbReference type="ARBA" id="ARBA00015486"/>
    </source>
</evidence>
<sequence>MDLEELIRRIPPLDEAAMAAARARQNRLTKPPGSLGRLEELAVQLAGITGQALPRIQHKVIAVMAGDHGVVAEGVSAYPQAVTAQMVANFLRGGAAINVLARHVDARVVVADLGVATELPDQDPLARALVRVKVAPGTGNIAQGPAMSREQAVQALLAGAQVVEQELARGLDILATGDMGIGNTTPSAAIAAAFTGRPPQEIVGRGTGLDEAGLAHKAEVVRRALAVNRPSAEDGLDVLAKVGGFEIGGIAGAMLAAAGHRRPVMVDGFISTAAAMVAVALAPQVRPYLIAAHHSVEQGHGIMLEWLRLQPLLKLEMRLGEGTGAALGISLAEAACKLMAEMATFDEAGVSERA</sequence>
<evidence type="ECO:0000313" key="13">
    <source>
        <dbReference type="Proteomes" id="UP000317371"/>
    </source>
</evidence>
<dbReference type="NCBIfam" id="NF000996">
    <property type="entry name" value="PRK00105.1"/>
    <property type="match status" value="1"/>
</dbReference>
<proteinExistence type="inferred from homology"/>
<evidence type="ECO:0000256" key="4">
    <source>
        <dbReference type="ARBA" id="ARBA00011991"/>
    </source>
</evidence>
<dbReference type="FunFam" id="3.40.50.10210:FF:000001">
    <property type="entry name" value="Nicotinate-nucleotide--dimethylbenzimidazole phosphoribosyltransferase"/>
    <property type="match status" value="1"/>
</dbReference>
<keyword evidence="13" id="KW-1185">Reference proteome</keyword>
<dbReference type="HAMAP" id="MF_00230">
    <property type="entry name" value="CobT"/>
    <property type="match status" value="1"/>
</dbReference>
<dbReference type="SUPFAM" id="SSF52733">
    <property type="entry name" value="Nicotinate mononucleotide:5,6-dimethylbenzimidazole phosphoribosyltransferase (CobT)"/>
    <property type="match status" value="1"/>
</dbReference>
<dbReference type="Gene3D" id="1.10.1610.10">
    <property type="match status" value="1"/>
</dbReference>
<dbReference type="GO" id="GO:0009236">
    <property type="term" value="P:cobalamin biosynthetic process"/>
    <property type="evidence" value="ECO:0007669"/>
    <property type="project" value="UniProtKB-UniRule"/>
</dbReference>
<keyword evidence="7 11" id="KW-0328">Glycosyltransferase</keyword>
<keyword evidence="6 11" id="KW-0169">Cobalamin biosynthesis</keyword>
<evidence type="ECO:0000256" key="10">
    <source>
        <dbReference type="ARBA" id="ARBA00047340"/>
    </source>
</evidence>
<dbReference type="InterPro" id="IPR003200">
    <property type="entry name" value="Nict_dMeBzImd_PRibTrfase"/>
</dbReference>
<dbReference type="GO" id="GO:0008939">
    <property type="term" value="F:nicotinate-nucleotide-dimethylbenzimidazole phosphoribosyltransferase activity"/>
    <property type="evidence" value="ECO:0007669"/>
    <property type="project" value="UniProtKB-UniRule"/>
</dbReference>
<feature type="active site" description="Proton acceptor" evidence="11">
    <location>
        <position position="321"/>
    </location>
</feature>
<reference evidence="12 13" key="1">
    <citation type="submission" date="2019-06" db="EMBL/GenBank/DDBJ databases">
        <title>Genome sequence of Litorilinea aerophila BAA-2444.</title>
        <authorList>
            <person name="Maclea K.S."/>
            <person name="Maurais E.G."/>
            <person name="Iannazzi L.C."/>
        </authorList>
    </citation>
    <scope>NUCLEOTIDE SEQUENCE [LARGE SCALE GENOMIC DNA]</scope>
    <source>
        <strain evidence="12 13">ATCC BAA-2444</strain>
    </source>
</reference>
<name>A0A540VLC3_9CHLR</name>
<dbReference type="Pfam" id="PF02277">
    <property type="entry name" value="DBI_PRT"/>
    <property type="match status" value="1"/>
</dbReference>
<protein>
    <recommendedName>
        <fullName evidence="5 11">Nicotinate-nucleotide--dimethylbenzimidazole phosphoribosyltransferase</fullName>
        <shortName evidence="11">NN:DBI PRT</shortName>
        <ecNumber evidence="4 11">2.4.2.21</ecNumber>
    </recommendedName>
    <alternativeName>
        <fullName evidence="9 11">N(1)-alpha-phosphoribosyltransferase</fullName>
    </alternativeName>
</protein>
<evidence type="ECO:0000256" key="7">
    <source>
        <dbReference type="ARBA" id="ARBA00022676"/>
    </source>
</evidence>
<evidence type="ECO:0000313" key="12">
    <source>
        <dbReference type="EMBL" id="TQE96923.1"/>
    </source>
</evidence>
<accession>A0A540VLC3</accession>
<evidence type="ECO:0000256" key="3">
    <source>
        <dbReference type="ARBA" id="ARBA00007110"/>
    </source>
</evidence>
<keyword evidence="8 11" id="KW-0808">Transferase</keyword>
<evidence type="ECO:0000256" key="6">
    <source>
        <dbReference type="ARBA" id="ARBA00022573"/>
    </source>
</evidence>